<sequence length="70" mass="7738">MRLHFSVTIHNDVEFSIILEAEIVITVLTSSVEFGSVLLVLVRHAISVPTVALPPVALSRFLLLHRCVSM</sequence>
<dbReference type="Proteomes" id="UP000192247">
    <property type="component" value="Unassembled WGS sequence"/>
</dbReference>
<dbReference type="AlphaFoldDB" id="A0A1V9XJ47"/>
<evidence type="ECO:0000313" key="1">
    <source>
        <dbReference type="EMBL" id="OQR73555.1"/>
    </source>
</evidence>
<organism evidence="1 2">
    <name type="scientific">Tropilaelaps mercedesae</name>
    <dbReference type="NCBI Taxonomy" id="418985"/>
    <lineage>
        <taxon>Eukaryota</taxon>
        <taxon>Metazoa</taxon>
        <taxon>Ecdysozoa</taxon>
        <taxon>Arthropoda</taxon>
        <taxon>Chelicerata</taxon>
        <taxon>Arachnida</taxon>
        <taxon>Acari</taxon>
        <taxon>Parasitiformes</taxon>
        <taxon>Mesostigmata</taxon>
        <taxon>Gamasina</taxon>
        <taxon>Dermanyssoidea</taxon>
        <taxon>Laelapidae</taxon>
        <taxon>Tropilaelaps</taxon>
    </lineage>
</organism>
<dbReference type="InParanoid" id="A0A1V9XJ47"/>
<name>A0A1V9XJ47_9ACAR</name>
<reference evidence="1 2" key="1">
    <citation type="journal article" date="2017" name="Gigascience">
        <title>Draft genome of the honey bee ectoparasitic mite, Tropilaelaps mercedesae, is shaped by the parasitic life history.</title>
        <authorList>
            <person name="Dong X."/>
            <person name="Armstrong S.D."/>
            <person name="Xia D."/>
            <person name="Makepeace B.L."/>
            <person name="Darby A.C."/>
            <person name="Kadowaki T."/>
        </authorList>
    </citation>
    <scope>NUCLEOTIDE SEQUENCE [LARGE SCALE GENOMIC DNA]</scope>
    <source>
        <strain evidence="1">Wuxi-XJTLU</strain>
    </source>
</reference>
<evidence type="ECO:0000313" key="2">
    <source>
        <dbReference type="Proteomes" id="UP000192247"/>
    </source>
</evidence>
<comment type="caution">
    <text evidence="1">The sequence shown here is derived from an EMBL/GenBank/DDBJ whole genome shotgun (WGS) entry which is preliminary data.</text>
</comment>
<gene>
    <name evidence="1" type="ORF">BIW11_09654</name>
</gene>
<proteinExistence type="predicted"/>
<accession>A0A1V9XJ47</accession>
<keyword evidence="2" id="KW-1185">Reference proteome</keyword>
<dbReference type="EMBL" id="MNPL01009722">
    <property type="protein sequence ID" value="OQR73555.1"/>
    <property type="molecule type" value="Genomic_DNA"/>
</dbReference>
<protein>
    <submittedName>
        <fullName evidence="1">Uncharacterized protein</fullName>
    </submittedName>
</protein>